<dbReference type="GO" id="GO:0008168">
    <property type="term" value="F:methyltransferase activity"/>
    <property type="evidence" value="ECO:0007669"/>
    <property type="project" value="InterPro"/>
</dbReference>
<evidence type="ECO:0000256" key="6">
    <source>
        <dbReference type="ARBA" id="ARBA00023014"/>
    </source>
</evidence>
<dbReference type="SFLD" id="SFLDG01067">
    <property type="entry name" value="SPASM/twitch_domain_containing"/>
    <property type="match status" value="1"/>
</dbReference>
<dbReference type="PROSITE" id="PS51918">
    <property type="entry name" value="RADICAL_SAM"/>
    <property type="match status" value="1"/>
</dbReference>
<proteinExistence type="predicted"/>
<dbReference type="GO" id="GO:0046872">
    <property type="term" value="F:metal ion binding"/>
    <property type="evidence" value="ECO:0007669"/>
    <property type="project" value="UniProtKB-KW"/>
</dbReference>
<dbReference type="InterPro" id="IPR034471">
    <property type="entry name" value="GDGT/MA_synthase"/>
</dbReference>
<evidence type="ECO:0000256" key="1">
    <source>
        <dbReference type="ARBA" id="ARBA00001966"/>
    </source>
</evidence>
<keyword evidence="5" id="KW-0408">Iron</keyword>
<dbReference type="InterPro" id="IPR056488">
    <property type="entry name" value="Zn_ribbon_HMPTM"/>
</dbReference>
<dbReference type="SFLD" id="SFLDF00385">
    <property type="entry name" value="7_8-dihydro-6-hydroxymethylpte"/>
    <property type="match status" value="1"/>
</dbReference>
<evidence type="ECO:0000259" key="7">
    <source>
        <dbReference type="PROSITE" id="PS51918"/>
    </source>
</evidence>
<evidence type="ECO:0000256" key="3">
    <source>
        <dbReference type="ARBA" id="ARBA00022691"/>
    </source>
</evidence>
<reference evidence="8" key="2">
    <citation type="submission" date="2021-05" db="EMBL/GenBank/DDBJ databases">
        <title>Protein family content uncovers lineage relationships and bacterial pathway maintenance mechanisms in DPANN archaea.</title>
        <authorList>
            <person name="Castelle C.J."/>
            <person name="Meheust R."/>
            <person name="Jaffe A.L."/>
            <person name="Seitz K."/>
            <person name="Gong X."/>
            <person name="Baker B.J."/>
            <person name="Banfield J.F."/>
        </authorList>
    </citation>
    <scope>NUCLEOTIDE SEQUENCE</scope>
    <source>
        <strain evidence="8">RIFCSPLOWO2_01_FULL_43_13</strain>
    </source>
</reference>
<feature type="domain" description="Radical SAM core" evidence="7">
    <location>
        <begin position="100"/>
        <end position="316"/>
    </location>
</feature>
<accession>A0A8T4KVA2</accession>
<dbReference type="AlphaFoldDB" id="A0A8T4KVA2"/>
<keyword evidence="6" id="KW-0411">Iron-sulfur</keyword>
<keyword evidence="4" id="KW-0479">Metal-binding</keyword>
<dbReference type="SFLD" id="SFLDS00029">
    <property type="entry name" value="Radical_SAM"/>
    <property type="match status" value="1"/>
</dbReference>
<keyword evidence="3" id="KW-0949">S-adenosyl-L-methionine</keyword>
<protein>
    <submittedName>
        <fullName evidence="8">Radical SAM protein</fullName>
    </submittedName>
</protein>
<dbReference type="Pfam" id="PF23545">
    <property type="entry name" value="Zn_ribbon_HMPTM"/>
    <property type="match status" value="1"/>
</dbReference>
<dbReference type="InterPro" id="IPR000385">
    <property type="entry name" value="MoaA_NifB_PqqE_Fe-S-bd_CS"/>
</dbReference>
<dbReference type="SFLD" id="SFLDG01100">
    <property type="entry name" value="methyltransferase_(Class_D)"/>
    <property type="match status" value="1"/>
</dbReference>
<evidence type="ECO:0000256" key="4">
    <source>
        <dbReference type="ARBA" id="ARBA00022723"/>
    </source>
</evidence>
<dbReference type="Gene3D" id="3.20.20.70">
    <property type="entry name" value="Aldolase class I"/>
    <property type="match status" value="1"/>
</dbReference>
<dbReference type="NCBIfam" id="NF045702">
    <property type="entry name" value="rSAM_GDGT_ether"/>
    <property type="match status" value="1"/>
</dbReference>
<name>A0A8T4KVA2_9ARCH</name>
<dbReference type="InterPro" id="IPR013785">
    <property type="entry name" value="Aldolase_TIM"/>
</dbReference>
<evidence type="ECO:0000256" key="5">
    <source>
        <dbReference type="ARBA" id="ARBA00023004"/>
    </source>
</evidence>
<sequence>MSREFGKYTGSLPHETLSICPECKRVLKARVFAEKNNVFIERKCPKHGNFKEVYWENAEYYNKMRKFGSEEAKIQNPNTGFVGENGESCPFDCGLCSNHKSHTGLANIAITNRCDLSCWYCFFYAKEGEPIYEPSLELIDKMLANLRDQKPVSTNAIQLTGGEPTLRNDLEEIVKLCVKRGFEHVQLNTTGISLGFKKGLAERMKKAGVGTAYVSFDGTTKKTNPKNHWEIPYALKECEKAGIGVVLVPTLIKGINDSDIGNIINFALNNLQVVRGVNFQPVSFVGRISKKERNARRITIPKAIELIEEQTNAEIKMEDFYVVPTIHSFTRFVEALTGHKQYDLSVHFACGAATYLFLDGKKVIPISRFVDIEGFLEFLDGQSAELEKGKSKILTGAKLLLNINRFIDRSKQPSFLNFGKLLFDALVKHDYNALGKIHEKSLFIGMMHFMDPYNYDVERVQRCDIHYAMPDGRIIPFCSFNVLPEVYRDKVQKQYSISWKEWKKTRPGIDPSFKYKRNIKELEASEIYKKAYTGLTEHFKK</sequence>
<keyword evidence="2" id="KW-0004">4Fe-4S</keyword>
<dbReference type="SUPFAM" id="SSF102114">
    <property type="entry name" value="Radical SAM enzymes"/>
    <property type="match status" value="1"/>
</dbReference>
<dbReference type="InterPro" id="IPR058240">
    <property type="entry name" value="rSAM_sf"/>
</dbReference>
<dbReference type="Proteomes" id="UP000680185">
    <property type="component" value="Unassembled WGS sequence"/>
</dbReference>
<organism evidence="8 9">
    <name type="scientific">Candidatus Iainarchaeum sp</name>
    <dbReference type="NCBI Taxonomy" id="3101447"/>
    <lineage>
        <taxon>Archaea</taxon>
        <taxon>Candidatus Iainarchaeota</taxon>
        <taxon>Candidatus Iainarchaeia</taxon>
        <taxon>Candidatus Iainarchaeales</taxon>
        <taxon>Candidatus Iainarchaeaceae</taxon>
        <taxon>Candidatus Iainarchaeum</taxon>
    </lineage>
</organism>
<dbReference type="GO" id="GO:0051539">
    <property type="term" value="F:4 iron, 4 sulfur cluster binding"/>
    <property type="evidence" value="ECO:0007669"/>
    <property type="project" value="UniProtKB-KW"/>
</dbReference>
<dbReference type="CDD" id="cd01335">
    <property type="entry name" value="Radical_SAM"/>
    <property type="match status" value="1"/>
</dbReference>
<evidence type="ECO:0000256" key="2">
    <source>
        <dbReference type="ARBA" id="ARBA00022485"/>
    </source>
</evidence>
<evidence type="ECO:0000313" key="8">
    <source>
        <dbReference type="EMBL" id="MBS3058057.1"/>
    </source>
</evidence>
<dbReference type="InterPro" id="IPR007197">
    <property type="entry name" value="rSAM"/>
</dbReference>
<dbReference type="PROSITE" id="PS01305">
    <property type="entry name" value="MOAA_NIFB_PQQE"/>
    <property type="match status" value="1"/>
</dbReference>
<reference evidence="8" key="1">
    <citation type="submission" date="2021-03" db="EMBL/GenBank/DDBJ databases">
        <authorList>
            <person name="Jaffe A."/>
        </authorList>
    </citation>
    <scope>NUCLEOTIDE SEQUENCE</scope>
    <source>
        <strain evidence="8">RIFCSPLOWO2_01_FULL_43_13</strain>
    </source>
</reference>
<gene>
    <name evidence="8" type="ORF">J4478_01500</name>
</gene>
<dbReference type="PANTHER" id="PTHR43306:SF1">
    <property type="entry name" value="7,8-DIHYDRO-6-HYDROXYMETHYLPTERIN DIMETHYLTRANSFERASE"/>
    <property type="match status" value="1"/>
</dbReference>
<evidence type="ECO:0000313" key="9">
    <source>
        <dbReference type="Proteomes" id="UP000680185"/>
    </source>
</evidence>
<dbReference type="Pfam" id="PF04055">
    <property type="entry name" value="Radical_SAM"/>
    <property type="match status" value="1"/>
</dbReference>
<dbReference type="PANTHER" id="PTHR43306">
    <property type="entry name" value="7,8-DIHYDRO-6-HYDROXYMETHYLPTERIN DIMETHYLTRANSFERASE"/>
    <property type="match status" value="1"/>
</dbReference>
<comment type="cofactor">
    <cofactor evidence="1">
        <name>[4Fe-4S] cluster</name>
        <dbReference type="ChEBI" id="CHEBI:49883"/>
    </cofactor>
</comment>
<dbReference type="EMBL" id="JAGVWB010000009">
    <property type="protein sequence ID" value="MBS3058057.1"/>
    <property type="molecule type" value="Genomic_DNA"/>
</dbReference>
<comment type="caution">
    <text evidence="8">The sequence shown here is derived from an EMBL/GenBank/DDBJ whole genome shotgun (WGS) entry which is preliminary data.</text>
</comment>
<dbReference type="InterPro" id="IPR034474">
    <property type="entry name" value="Methyltransferase_Class_D"/>
</dbReference>